<name>A0A0B3ZGA0_9ALTE</name>
<evidence type="ECO:0008006" key="3">
    <source>
        <dbReference type="Google" id="ProtNLM"/>
    </source>
</evidence>
<dbReference type="PROSITE" id="PS51257">
    <property type="entry name" value="PROKAR_LIPOPROTEIN"/>
    <property type="match status" value="1"/>
</dbReference>
<keyword evidence="2" id="KW-1185">Reference proteome</keyword>
<sequence length="358" mass="39741">MITDQKDSNMKNFMVLLLTACILSGCIIKTNKVNEVYAGSTANIEFDGIVDVIKGTNKDIRIVFIHGMGGYSSTGGINDYSRVINDLRSALKIKSPYIDDSLDSFSYKGQTLTFNVLWWLDITSQAKRKLRDVDDDPVLNPNRTATTKLAKDSLLNNGIVDVVMYTGSSKKQIVQRVRSQVLDLKEQIDENEKLIVVTFSLGSKILIDVLNELKADGDHVLDNRVDMIYMMANQIALLNTGDSVNKAPKTLSEKMASDYDTLHSILDDGTIDARNANQKKRVIAFSDPNDLLSYPIDESSVGELKGQYANVAISVARKTYKVPLPGVYKYGVVNYLQAHTGYVHDEVVSDYLLFGTSK</sequence>
<gene>
    <name evidence="1" type="ORF">RJ41_01955</name>
</gene>
<organism evidence="1 2">
    <name type="scientific">Alteromonas marina</name>
    <dbReference type="NCBI Taxonomy" id="203795"/>
    <lineage>
        <taxon>Bacteria</taxon>
        <taxon>Pseudomonadati</taxon>
        <taxon>Pseudomonadota</taxon>
        <taxon>Gammaproteobacteria</taxon>
        <taxon>Alteromonadales</taxon>
        <taxon>Alteromonadaceae</taxon>
        <taxon>Alteromonas/Salinimonas group</taxon>
        <taxon>Alteromonas</taxon>
    </lineage>
</organism>
<dbReference type="EMBL" id="JWLW01000003">
    <property type="protein sequence ID" value="KHT57425.1"/>
    <property type="molecule type" value="Genomic_DNA"/>
</dbReference>
<comment type="caution">
    <text evidence="1">The sequence shown here is derived from an EMBL/GenBank/DDBJ whole genome shotgun (WGS) entry which is preliminary data.</text>
</comment>
<accession>A0A0B3ZGA0</accession>
<dbReference type="AlphaFoldDB" id="A0A0B3ZGA0"/>
<evidence type="ECO:0000313" key="2">
    <source>
        <dbReference type="Proteomes" id="UP000031197"/>
    </source>
</evidence>
<reference evidence="1 2" key="1">
    <citation type="submission" date="2014-12" db="EMBL/GenBank/DDBJ databases">
        <title>Genome sequencing of Alteromonas marina AD001.</title>
        <authorList>
            <person name="Adrian T.G.S."/>
            <person name="Chan K.G."/>
        </authorList>
    </citation>
    <scope>NUCLEOTIDE SEQUENCE [LARGE SCALE GENOMIC DNA]</scope>
    <source>
        <strain evidence="1 2">AD001</strain>
    </source>
</reference>
<protein>
    <recommendedName>
        <fullName evidence="3">Alpha/beta hydrolase</fullName>
    </recommendedName>
</protein>
<dbReference type="Proteomes" id="UP000031197">
    <property type="component" value="Unassembled WGS sequence"/>
</dbReference>
<proteinExistence type="predicted"/>
<evidence type="ECO:0000313" key="1">
    <source>
        <dbReference type="EMBL" id="KHT57425.1"/>
    </source>
</evidence>